<proteinExistence type="predicted"/>
<dbReference type="AlphaFoldDB" id="X1AW21"/>
<gene>
    <name evidence="1" type="ORF">S01H4_02492</name>
</gene>
<dbReference type="EMBL" id="BART01000545">
    <property type="protein sequence ID" value="GAG73422.1"/>
    <property type="molecule type" value="Genomic_DNA"/>
</dbReference>
<protein>
    <submittedName>
        <fullName evidence="1">Uncharacterized protein</fullName>
    </submittedName>
</protein>
<accession>X1AW21</accession>
<organism evidence="1">
    <name type="scientific">marine sediment metagenome</name>
    <dbReference type="NCBI Taxonomy" id="412755"/>
    <lineage>
        <taxon>unclassified sequences</taxon>
        <taxon>metagenomes</taxon>
        <taxon>ecological metagenomes</taxon>
    </lineage>
</organism>
<comment type="caution">
    <text evidence="1">The sequence shown here is derived from an EMBL/GenBank/DDBJ whole genome shotgun (WGS) entry which is preliminary data.</text>
</comment>
<sequence>MNIEEKIKYVIESTEIIKLPRKLLASFDSTTIHYYMLTVPLYLDFEGRSSESETVIREGRIAWQRPKVITPSYMLRVEGFSGEGRKAFEMLAAEDSDLAMILYGLNLSRDFEKMDIVSNSLDSVARNISSDIEKRKDPYSAIIKGVDEFWDVSLSKFIQEIIVESAYFSQMPDLLRNSTVKVGSEGFPVVTRDRLGFPIVARDEIEILFKLFENGELEPSDLKKELDRWEMFEQYQDRFLKYFKKGTRSI</sequence>
<evidence type="ECO:0000313" key="1">
    <source>
        <dbReference type="EMBL" id="GAG73422.1"/>
    </source>
</evidence>
<reference evidence="1" key="1">
    <citation type="journal article" date="2014" name="Front. Microbiol.">
        <title>High frequency of phylogenetically diverse reductive dehalogenase-homologous genes in deep subseafloor sedimentary metagenomes.</title>
        <authorList>
            <person name="Kawai M."/>
            <person name="Futagami T."/>
            <person name="Toyoda A."/>
            <person name="Takaki Y."/>
            <person name="Nishi S."/>
            <person name="Hori S."/>
            <person name="Arai W."/>
            <person name="Tsubouchi T."/>
            <person name="Morono Y."/>
            <person name="Uchiyama I."/>
            <person name="Ito T."/>
            <person name="Fujiyama A."/>
            <person name="Inagaki F."/>
            <person name="Takami H."/>
        </authorList>
    </citation>
    <scope>NUCLEOTIDE SEQUENCE</scope>
    <source>
        <strain evidence="1">Expedition CK06-06</strain>
    </source>
</reference>
<name>X1AW21_9ZZZZ</name>